<dbReference type="Proteomes" id="UP000542125">
    <property type="component" value="Unassembled WGS sequence"/>
</dbReference>
<evidence type="ECO:0000313" key="1">
    <source>
        <dbReference type="EMBL" id="NYE82465.1"/>
    </source>
</evidence>
<dbReference type="EMBL" id="JACBYR010000001">
    <property type="protein sequence ID" value="NYE82465.1"/>
    <property type="molecule type" value="Genomic_DNA"/>
</dbReference>
<gene>
    <name evidence="1" type="ORF">FHW18_001736</name>
</gene>
<evidence type="ECO:0000313" key="2">
    <source>
        <dbReference type="Proteomes" id="UP000542125"/>
    </source>
</evidence>
<dbReference type="AlphaFoldDB" id="A0A7Y9ITA6"/>
<dbReference type="InterPro" id="IPR029069">
    <property type="entry name" value="HotDog_dom_sf"/>
</dbReference>
<proteinExistence type="predicted"/>
<sequence>MRTYRYKRRLHWSECDPGGIIFFPHYARWMVEGLNDMLLSLDIDPNAWLDPDTRGGLPIVQLAMKFFAAPPLHSLIWHEIHVEKIGGKSLGFIHRFFMDDTLLVEAHETRVWATHGIGQGASTQAIPVPDTVRKLLMDASENVLETRI</sequence>
<dbReference type="CDD" id="cd00586">
    <property type="entry name" value="4HBT"/>
    <property type="match status" value="1"/>
</dbReference>
<dbReference type="Pfam" id="PF13279">
    <property type="entry name" value="4HBT_2"/>
    <property type="match status" value="1"/>
</dbReference>
<name>A0A7Y9ITA6_9BURK</name>
<protein>
    <submittedName>
        <fullName evidence="1">4-hydroxybenzoyl-CoA thioesterase</fullName>
        <ecNumber evidence="1">3.1.2.23</ecNumber>
    </submittedName>
</protein>
<dbReference type="SUPFAM" id="SSF54637">
    <property type="entry name" value="Thioesterase/thiol ester dehydrase-isomerase"/>
    <property type="match status" value="1"/>
</dbReference>
<keyword evidence="1" id="KW-0378">Hydrolase</keyword>
<dbReference type="Gene3D" id="3.10.129.10">
    <property type="entry name" value="Hotdog Thioesterase"/>
    <property type="match status" value="1"/>
</dbReference>
<organism evidence="1 2">
    <name type="scientific">Pigmentiphaga litoralis</name>
    <dbReference type="NCBI Taxonomy" id="516702"/>
    <lineage>
        <taxon>Bacteria</taxon>
        <taxon>Pseudomonadati</taxon>
        <taxon>Pseudomonadota</taxon>
        <taxon>Betaproteobacteria</taxon>
        <taxon>Burkholderiales</taxon>
        <taxon>Alcaligenaceae</taxon>
        <taxon>Pigmentiphaga</taxon>
    </lineage>
</organism>
<comment type="caution">
    <text evidence="1">The sequence shown here is derived from an EMBL/GenBank/DDBJ whole genome shotgun (WGS) entry which is preliminary data.</text>
</comment>
<keyword evidence="2" id="KW-1185">Reference proteome</keyword>
<dbReference type="RefSeq" id="WP_179585380.1">
    <property type="nucleotide sequence ID" value="NZ_JACBYR010000001.1"/>
</dbReference>
<dbReference type="EC" id="3.1.2.23" evidence="1"/>
<reference evidence="1 2" key="1">
    <citation type="submission" date="2020-07" db="EMBL/GenBank/DDBJ databases">
        <title>Genomic Encyclopedia of Type Strains, Phase IV (KMG-V): Genome sequencing to study the core and pangenomes of soil and plant-associated prokaryotes.</title>
        <authorList>
            <person name="Whitman W."/>
        </authorList>
    </citation>
    <scope>NUCLEOTIDE SEQUENCE [LARGE SCALE GENOMIC DNA]</scope>
    <source>
        <strain evidence="1 2">SAS40</strain>
    </source>
</reference>
<dbReference type="GO" id="GO:0018739">
    <property type="term" value="F:4-hydroxybenzoyl-CoA thioesterase activity"/>
    <property type="evidence" value="ECO:0007669"/>
    <property type="project" value="UniProtKB-EC"/>
</dbReference>
<accession>A0A7Y9ITA6</accession>